<feature type="compositionally biased region" description="Low complexity" evidence="3">
    <location>
        <begin position="253"/>
        <end position="324"/>
    </location>
</feature>
<keyword evidence="2" id="KW-1015">Disulfide bond</keyword>
<dbReference type="Proteomes" id="UP000762676">
    <property type="component" value="Unassembled WGS sequence"/>
</dbReference>
<evidence type="ECO:0000256" key="1">
    <source>
        <dbReference type="ARBA" id="ARBA00022729"/>
    </source>
</evidence>
<dbReference type="AlphaFoldDB" id="A0AAV4GB34"/>
<proteinExistence type="predicted"/>
<feature type="compositionally biased region" description="Basic and acidic residues" evidence="3">
    <location>
        <begin position="330"/>
        <end position="341"/>
    </location>
</feature>
<dbReference type="InterPro" id="IPR057774">
    <property type="entry name" value="D8C_UMOD/GP2/OIT3-like"/>
</dbReference>
<feature type="chain" id="PRO_5043977396" evidence="4">
    <location>
        <begin position="28"/>
        <end position="568"/>
    </location>
</feature>
<evidence type="ECO:0000313" key="7">
    <source>
        <dbReference type="Proteomes" id="UP000762676"/>
    </source>
</evidence>
<accession>A0AAV4GB34</accession>
<keyword evidence="7" id="KW-1185">Reference proteome</keyword>
<evidence type="ECO:0000259" key="5">
    <source>
        <dbReference type="Pfam" id="PF23283"/>
    </source>
</evidence>
<dbReference type="EMBL" id="BMAT01008347">
    <property type="protein sequence ID" value="GFR82812.1"/>
    <property type="molecule type" value="Genomic_DNA"/>
</dbReference>
<reference evidence="6 7" key="1">
    <citation type="journal article" date="2021" name="Elife">
        <title>Chloroplast acquisition without the gene transfer in kleptoplastic sea slugs, Plakobranchus ocellatus.</title>
        <authorList>
            <person name="Maeda T."/>
            <person name="Takahashi S."/>
            <person name="Yoshida T."/>
            <person name="Shimamura S."/>
            <person name="Takaki Y."/>
            <person name="Nagai Y."/>
            <person name="Toyoda A."/>
            <person name="Suzuki Y."/>
            <person name="Arimoto A."/>
            <person name="Ishii H."/>
            <person name="Satoh N."/>
            <person name="Nishiyama T."/>
            <person name="Hasebe M."/>
            <person name="Maruyama T."/>
            <person name="Minagawa J."/>
            <person name="Obokata J."/>
            <person name="Shigenobu S."/>
        </authorList>
    </citation>
    <scope>NUCLEOTIDE SEQUENCE [LARGE SCALE GENOMIC DNA]</scope>
</reference>
<organism evidence="6 7">
    <name type="scientific">Elysia marginata</name>
    <dbReference type="NCBI Taxonomy" id="1093978"/>
    <lineage>
        <taxon>Eukaryota</taxon>
        <taxon>Metazoa</taxon>
        <taxon>Spiralia</taxon>
        <taxon>Lophotrochozoa</taxon>
        <taxon>Mollusca</taxon>
        <taxon>Gastropoda</taxon>
        <taxon>Heterobranchia</taxon>
        <taxon>Euthyneura</taxon>
        <taxon>Panpulmonata</taxon>
        <taxon>Sacoglossa</taxon>
        <taxon>Placobranchoidea</taxon>
        <taxon>Plakobranchidae</taxon>
        <taxon>Elysia</taxon>
    </lineage>
</organism>
<feature type="domain" description="UMOD/GP2/OIT3-like D8C" evidence="5">
    <location>
        <begin position="66"/>
        <end position="156"/>
    </location>
</feature>
<dbReference type="Pfam" id="PF23283">
    <property type="entry name" value="D8C_UMOD"/>
    <property type="match status" value="1"/>
</dbReference>
<feature type="region of interest" description="Disordered" evidence="3">
    <location>
        <begin position="169"/>
        <end position="193"/>
    </location>
</feature>
<evidence type="ECO:0000313" key="6">
    <source>
        <dbReference type="EMBL" id="GFR82812.1"/>
    </source>
</evidence>
<evidence type="ECO:0000256" key="4">
    <source>
        <dbReference type="SAM" id="SignalP"/>
    </source>
</evidence>
<evidence type="ECO:0000256" key="3">
    <source>
        <dbReference type="SAM" id="MobiDB-lite"/>
    </source>
</evidence>
<name>A0AAV4GB34_9GAST</name>
<feature type="region of interest" description="Disordered" evidence="3">
    <location>
        <begin position="237"/>
        <end position="361"/>
    </location>
</feature>
<keyword evidence="1 4" id="KW-0732">Signal</keyword>
<gene>
    <name evidence="6" type="ORF">ElyMa_004108100</name>
</gene>
<evidence type="ECO:0000256" key="2">
    <source>
        <dbReference type="ARBA" id="ARBA00023157"/>
    </source>
</evidence>
<protein>
    <submittedName>
        <fullName evidence="6">von Willebrand factor D and EGF domain-containing protein</fullName>
    </submittedName>
</protein>
<sequence length="568" mass="59711">MTMRSQMDQSFCAVFGVIVILMKLSSAETDPCDPEVYGVLDDHRRDVSSKAATNLLCDLDLTLGWYRFFLNGSDAGIPTSCVQPNHCGTQAPIWLNLHSIPEVGQEVTSVACSSWSGQGREVNCCFYSYRASVKNCGLYLVYKLGSSLACNIAYCAQVVKFELSTASPTSTTATTSTTAAQVHTTTSSSSTSTQITETVTAATSATTLTPSAKINKAAKGSVTTLYTGDLEDSTRSISLASTTVTPPTGLPIDTSRSSTSSSSSTRTSSSSSSISSTSSSTRSDISSSSRSGTSSSSSSGTSSSTSSSTRSDISSSSSSSVSGTVGAAETLRDSVTVKESDDASPGWTLDERECPGSTKFDSTSQSCLGQAEITVEVEADDIVLNCDVIAGPSVRPRQGIPHVTWCEQVHLDSVMCQVEGISRAGGVIAFRSRPFFVGLQIKESQLAVSDNGTSSRLTLSSSIPVPCESGFESSYCKLDVNLLVFDTDGRYLPRLRFSSCHLELSSSQCNSSGCEDLPVDLAMFPDPQGMLSPKDVVLIAGITYTGPGVWTQTSVDKKVFVGLWGNAG</sequence>
<feature type="signal peptide" evidence="4">
    <location>
        <begin position="1"/>
        <end position="27"/>
    </location>
</feature>
<comment type="caution">
    <text evidence="6">The sequence shown here is derived from an EMBL/GenBank/DDBJ whole genome shotgun (WGS) entry which is preliminary data.</text>
</comment>
<feature type="compositionally biased region" description="Polar residues" evidence="3">
    <location>
        <begin position="237"/>
        <end position="246"/>
    </location>
</feature>